<name>A0A1E7K0T5_9ACTN</name>
<dbReference type="AlphaFoldDB" id="A0A1E7K0T5"/>
<accession>A0A1E7K0T5</accession>
<organism evidence="1 2">
    <name type="scientific">Streptomyces qinglanensis</name>
    <dbReference type="NCBI Taxonomy" id="943816"/>
    <lineage>
        <taxon>Bacteria</taxon>
        <taxon>Bacillati</taxon>
        <taxon>Actinomycetota</taxon>
        <taxon>Actinomycetes</taxon>
        <taxon>Kitasatosporales</taxon>
        <taxon>Streptomycetaceae</taxon>
        <taxon>Streptomyces</taxon>
    </lineage>
</organism>
<dbReference type="Proteomes" id="UP000175829">
    <property type="component" value="Unassembled WGS sequence"/>
</dbReference>
<evidence type="ECO:0000313" key="1">
    <source>
        <dbReference type="EMBL" id="OEU97557.1"/>
    </source>
</evidence>
<reference evidence="1 2" key="1">
    <citation type="journal article" date="2016" name="Front. Microbiol.">
        <title>Comparative Genomics Analysis of Streptomyces Species Reveals Their Adaptation to the Marine Environment and Their Diversity at the Genomic Level.</title>
        <authorList>
            <person name="Tian X."/>
            <person name="Zhang Z."/>
            <person name="Yang T."/>
            <person name="Chen M."/>
            <person name="Li J."/>
            <person name="Chen F."/>
            <person name="Yang J."/>
            <person name="Li W."/>
            <person name="Zhang B."/>
            <person name="Zhang Z."/>
            <person name="Wu J."/>
            <person name="Zhang C."/>
            <person name="Long L."/>
            <person name="Xiao J."/>
        </authorList>
    </citation>
    <scope>NUCLEOTIDE SEQUENCE [LARGE SCALE GENOMIC DNA]</scope>
    <source>
        <strain evidence="1 2">SCSIO M10379</strain>
    </source>
</reference>
<proteinExistence type="predicted"/>
<protein>
    <submittedName>
        <fullName evidence="1">Uncharacterized protein</fullName>
    </submittedName>
</protein>
<sequence>MILNLRLPLNIIQFFTCFITDDIFLDRLHCTHSSTGSPHYIFDVFMICRQTVRQLIYTLIDLCTLCIKYLCIAVR</sequence>
<comment type="caution">
    <text evidence="1">The sequence shown here is derived from an EMBL/GenBank/DDBJ whole genome shotgun (WGS) entry which is preliminary data.</text>
</comment>
<dbReference type="EMBL" id="LJGV01000022">
    <property type="protein sequence ID" value="OEU97557.1"/>
    <property type="molecule type" value="Genomic_DNA"/>
</dbReference>
<gene>
    <name evidence="1" type="ORF">AN217_06375</name>
</gene>
<evidence type="ECO:0000313" key="2">
    <source>
        <dbReference type="Proteomes" id="UP000175829"/>
    </source>
</evidence>